<protein>
    <recommendedName>
        <fullName evidence="4">Guanylate cyclase domain-containing protein</fullName>
    </recommendedName>
</protein>
<organism evidence="2 3">
    <name type="scientific">Kibdelosporangium phytohabitans</name>
    <dbReference type="NCBI Taxonomy" id="860235"/>
    <lineage>
        <taxon>Bacteria</taxon>
        <taxon>Bacillati</taxon>
        <taxon>Actinomycetota</taxon>
        <taxon>Actinomycetes</taxon>
        <taxon>Pseudonocardiales</taxon>
        <taxon>Pseudonocardiaceae</taxon>
        <taxon>Kibdelosporangium</taxon>
    </lineage>
</organism>
<proteinExistence type="predicted"/>
<accession>A0A0N9I4T5</accession>
<name>A0A0N9I4T5_9PSEU</name>
<feature type="region of interest" description="Disordered" evidence="1">
    <location>
        <begin position="224"/>
        <end position="247"/>
    </location>
</feature>
<dbReference type="OrthoDB" id="3424167at2"/>
<gene>
    <name evidence="2" type="ORF">AOZ06_24565</name>
</gene>
<evidence type="ECO:0008006" key="4">
    <source>
        <dbReference type="Google" id="ProtNLM"/>
    </source>
</evidence>
<dbReference type="RefSeq" id="WP_054291558.1">
    <property type="nucleotide sequence ID" value="NZ_CP012752.1"/>
</dbReference>
<dbReference type="AlphaFoldDB" id="A0A0N9I4T5"/>
<reference evidence="2 3" key="1">
    <citation type="submission" date="2015-07" db="EMBL/GenBank/DDBJ databases">
        <title>Genome sequencing of Kibdelosporangium phytohabitans.</title>
        <authorList>
            <person name="Qin S."/>
            <person name="Xing K."/>
        </authorList>
    </citation>
    <scope>NUCLEOTIDE SEQUENCE [LARGE SCALE GENOMIC DNA]</scope>
    <source>
        <strain evidence="2 3">KLBMP1111</strain>
    </source>
</reference>
<evidence type="ECO:0000256" key="1">
    <source>
        <dbReference type="SAM" id="MobiDB-lite"/>
    </source>
</evidence>
<dbReference type="Proteomes" id="UP000063699">
    <property type="component" value="Chromosome"/>
</dbReference>
<dbReference type="KEGG" id="kphy:AOZ06_24565"/>
<keyword evidence="3" id="KW-1185">Reference proteome</keyword>
<feature type="compositionally biased region" description="Basic and acidic residues" evidence="1">
    <location>
        <begin position="320"/>
        <end position="329"/>
    </location>
</feature>
<dbReference type="EMBL" id="CP012752">
    <property type="protein sequence ID" value="ALG09654.1"/>
    <property type="molecule type" value="Genomic_DNA"/>
</dbReference>
<evidence type="ECO:0000313" key="3">
    <source>
        <dbReference type="Proteomes" id="UP000063699"/>
    </source>
</evidence>
<evidence type="ECO:0000313" key="2">
    <source>
        <dbReference type="EMBL" id="ALG09654.1"/>
    </source>
</evidence>
<dbReference type="STRING" id="860235.AOZ06_24565"/>
<feature type="region of interest" description="Disordered" evidence="1">
    <location>
        <begin position="286"/>
        <end position="329"/>
    </location>
</feature>
<sequence>MDSQPSEVNPSLGELVGILAVDVRRFSRHNDTQQRKIVDQLPQVLNQAAERAGLPALWHQKAFNAFRGDGYVMGIAADLVDAVVDRFFDSLQSELRKRARGLRADGVELRMRTSLHLGPVAQFDKLLTDSPTGRLMIDSNRMVDAPAVRALLDKSDPEVTFVASVLSGAVMDHVIMAGRTTRRPSEFVEAPLHVDAKEYSGTGYLRVPAPSGALLRFGLLTGQPESPAADVPQEAPKPDSDSQVTNTVHGSAGNILQARDIVGNVDTRPAPGVNNGTSIIGNGNVTAGRDVDQSAGHQQFPGTFQAGGDADFGPSSGRRGNGDAETGTR</sequence>